<dbReference type="EMBL" id="CAJNIZ010044056">
    <property type="protein sequence ID" value="CAE7676520.1"/>
    <property type="molecule type" value="Genomic_DNA"/>
</dbReference>
<dbReference type="GO" id="GO:0005509">
    <property type="term" value="F:calcium ion binding"/>
    <property type="evidence" value="ECO:0007669"/>
    <property type="project" value="InterPro"/>
</dbReference>
<protein>
    <submittedName>
        <fullName evidence="2">Cacna1h protein</fullName>
    </submittedName>
</protein>
<feature type="domain" description="EF-hand" evidence="1">
    <location>
        <begin position="19"/>
        <end position="53"/>
    </location>
</feature>
<evidence type="ECO:0000313" key="3">
    <source>
        <dbReference type="Proteomes" id="UP000649617"/>
    </source>
</evidence>
<organism evidence="2 3">
    <name type="scientific">Symbiodinium pilosum</name>
    <name type="common">Dinoflagellate</name>
    <dbReference type="NCBI Taxonomy" id="2952"/>
    <lineage>
        <taxon>Eukaryota</taxon>
        <taxon>Sar</taxon>
        <taxon>Alveolata</taxon>
        <taxon>Dinophyceae</taxon>
        <taxon>Suessiales</taxon>
        <taxon>Symbiodiniaceae</taxon>
        <taxon>Symbiodinium</taxon>
    </lineage>
</organism>
<comment type="caution">
    <text evidence="2">The sequence shown here is derived from an EMBL/GenBank/DDBJ whole genome shotgun (WGS) entry which is preliminary data.</text>
</comment>
<evidence type="ECO:0000259" key="1">
    <source>
        <dbReference type="PROSITE" id="PS50222"/>
    </source>
</evidence>
<accession>A0A812WB79</accession>
<dbReference type="Proteomes" id="UP000649617">
    <property type="component" value="Unassembled WGS sequence"/>
</dbReference>
<dbReference type="PROSITE" id="PS50222">
    <property type="entry name" value="EF_HAND_2"/>
    <property type="match status" value="1"/>
</dbReference>
<dbReference type="SUPFAM" id="SSF47473">
    <property type="entry name" value="EF-hand"/>
    <property type="match status" value="1"/>
</dbReference>
<dbReference type="AlphaFoldDB" id="A0A812WB79"/>
<proteinExistence type="predicted"/>
<name>A0A812WB79_SYMPI</name>
<keyword evidence="3" id="KW-1185">Reference proteome</keyword>
<feature type="non-terminal residue" evidence="2">
    <location>
        <position position="1"/>
    </location>
</feature>
<dbReference type="InterPro" id="IPR011992">
    <property type="entry name" value="EF-hand-dom_pair"/>
</dbReference>
<feature type="non-terminal residue" evidence="2">
    <location>
        <position position="92"/>
    </location>
</feature>
<sequence length="92" mass="10590">FQNAFETKEVATKLKLLGFKEDDCQVIFNLLDEGDGSLTIDEFFEGLQEMKGPAQAKQCFMIRKRVEQIWNLLIQFSHEVDQDLMDISTGSK</sequence>
<reference evidence="2" key="1">
    <citation type="submission" date="2021-02" db="EMBL/GenBank/DDBJ databases">
        <authorList>
            <person name="Dougan E. K."/>
            <person name="Rhodes N."/>
            <person name="Thang M."/>
            <person name="Chan C."/>
        </authorList>
    </citation>
    <scope>NUCLEOTIDE SEQUENCE</scope>
</reference>
<dbReference type="InterPro" id="IPR002048">
    <property type="entry name" value="EF_hand_dom"/>
</dbReference>
<evidence type="ECO:0000313" key="2">
    <source>
        <dbReference type="EMBL" id="CAE7676520.1"/>
    </source>
</evidence>
<dbReference type="OrthoDB" id="2149267at2759"/>
<gene>
    <name evidence="2" type="primary">Cacna1h</name>
    <name evidence="2" type="ORF">SPIL2461_LOCUS18762</name>
</gene>
<dbReference type="Gene3D" id="1.10.238.10">
    <property type="entry name" value="EF-hand"/>
    <property type="match status" value="1"/>
</dbReference>